<feature type="region of interest" description="Disordered" evidence="1">
    <location>
        <begin position="216"/>
        <end position="236"/>
    </location>
</feature>
<dbReference type="Gene3D" id="1.10.10.10">
    <property type="entry name" value="Winged helix-like DNA-binding domain superfamily/Winged helix DNA-binding domain"/>
    <property type="match status" value="1"/>
</dbReference>
<gene>
    <name evidence="2" type="ORF">ACFPCY_09920</name>
</gene>
<proteinExistence type="predicted"/>
<keyword evidence="3" id="KW-1185">Reference proteome</keyword>
<dbReference type="InterPro" id="IPR036388">
    <property type="entry name" value="WH-like_DNA-bd_sf"/>
</dbReference>
<protein>
    <submittedName>
        <fullName evidence="2">RNA polymerase sigma factor</fullName>
    </submittedName>
</protein>
<accession>A0ABV9TU69</accession>
<dbReference type="SUPFAM" id="SSF88946">
    <property type="entry name" value="Sigma2 domain of RNA polymerase sigma factors"/>
    <property type="match status" value="1"/>
</dbReference>
<evidence type="ECO:0000256" key="1">
    <source>
        <dbReference type="SAM" id="MobiDB-lite"/>
    </source>
</evidence>
<dbReference type="RefSeq" id="WP_378253544.1">
    <property type="nucleotide sequence ID" value="NZ_JBHSIT010000002.1"/>
</dbReference>
<dbReference type="SUPFAM" id="SSF88659">
    <property type="entry name" value="Sigma3 and sigma4 domains of RNA polymerase sigma factors"/>
    <property type="match status" value="1"/>
</dbReference>
<dbReference type="InterPro" id="IPR013324">
    <property type="entry name" value="RNA_pol_sigma_r3/r4-like"/>
</dbReference>
<sequence length="236" mass="25498">MAPTSDRSSDNALELARAGDEASFLLLVDTFGGRLSRLAREIVDSAPGRAETLAREALLGVVRDAPPPGRPSARLWLLRLVIEAARTRWPLEVAVRPEDAAATEDVPPVPLDGPAQDVLRDALSALPLRHRLPVLLSDGEGCTEAEAAWLLDITPEEQRVLLRWGRASLHHALRARYGSVPPPGGPLGQLRADGISERSRNRLLLAFRGSIRVPSRSAAPAPHRAPLTSVPRLPSR</sequence>
<dbReference type="Gene3D" id="1.10.1740.10">
    <property type="match status" value="1"/>
</dbReference>
<reference evidence="3" key="1">
    <citation type="journal article" date="2019" name="Int. J. Syst. Evol. Microbiol.">
        <title>The Global Catalogue of Microorganisms (GCM) 10K type strain sequencing project: providing services to taxonomists for standard genome sequencing and annotation.</title>
        <authorList>
            <consortium name="The Broad Institute Genomics Platform"/>
            <consortium name="The Broad Institute Genome Sequencing Center for Infectious Disease"/>
            <person name="Wu L."/>
            <person name="Ma J."/>
        </authorList>
    </citation>
    <scope>NUCLEOTIDE SEQUENCE [LARGE SCALE GENOMIC DNA]</scope>
    <source>
        <strain evidence="3">KLKA75</strain>
    </source>
</reference>
<name>A0ABV9TU69_9ACTN</name>
<comment type="caution">
    <text evidence="2">The sequence shown here is derived from an EMBL/GenBank/DDBJ whole genome shotgun (WGS) entry which is preliminary data.</text>
</comment>
<dbReference type="EMBL" id="JBHSIT010000002">
    <property type="protein sequence ID" value="MFC4907636.1"/>
    <property type="molecule type" value="Genomic_DNA"/>
</dbReference>
<dbReference type="Proteomes" id="UP001595872">
    <property type="component" value="Unassembled WGS sequence"/>
</dbReference>
<dbReference type="InterPro" id="IPR013325">
    <property type="entry name" value="RNA_pol_sigma_r2"/>
</dbReference>
<evidence type="ECO:0000313" key="3">
    <source>
        <dbReference type="Proteomes" id="UP001595872"/>
    </source>
</evidence>
<feature type="compositionally biased region" description="Low complexity" evidence="1">
    <location>
        <begin position="216"/>
        <end position="226"/>
    </location>
</feature>
<organism evidence="2 3">
    <name type="scientific">Actinomadura gamaensis</name>
    <dbReference type="NCBI Taxonomy" id="1763541"/>
    <lineage>
        <taxon>Bacteria</taxon>
        <taxon>Bacillati</taxon>
        <taxon>Actinomycetota</taxon>
        <taxon>Actinomycetes</taxon>
        <taxon>Streptosporangiales</taxon>
        <taxon>Thermomonosporaceae</taxon>
        <taxon>Actinomadura</taxon>
    </lineage>
</organism>
<evidence type="ECO:0000313" key="2">
    <source>
        <dbReference type="EMBL" id="MFC4907636.1"/>
    </source>
</evidence>